<evidence type="ECO:0000313" key="3">
    <source>
        <dbReference type="Proteomes" id="UP000807469"/>
    </source>
</evidence>
<keyword evidence="3" id="KW-1185">Reference proteome</keyword>
<evidence type="ECO:0000256" key="1">
    <source>
        <dbReference type="SAM" id="MobiDB-lite"/>
    </source>
</evidence>
<dbReference type="OrthoDB" id="3050604at2759"/>
<accession>A0A9P5YHV7</accession>
<sequence>MANLTFDYNFNNRASSSDSDTALIYPEDHFFNFTQPLGSSQLAPDQPIDSNSTNTQTETPSGLWNGTSEDSTNNDSISPPNTATFVSYATSLGNFGKMVKCSIPLSTSSEAKFDLYCETIDPDERHALQYALSLETLDLLKDIHKPGRWVVSEDLKKMIIMYCKAFLLSPTITSYRGNCSERVLKAMTELNVNGLPSEKNPLHISEVITCISQQLTSFRSVMKSK</sequence>
<gene>
    <name evidence="2" type="ORF">BDN70DRAFT_926528</name>
</gene>
<protein>
    <submittedName>
        <fullName evidence="2">Uncharacterized protein</fullName>
    </submittedName>
</protein>
<comment type="caution">
    <text evidence="2">The sequence shown here is derived from an EMBL/GenBank/DDBJ whole genome shotgun (WGS) entry which is preliminary data.</text>
</comment>
<reference evidence="2" key="1">
    <citation type="submission" date="2020-11" db="EMBL/GenBank/DDBJ databases">
        <authorList>
            <consortium name="DOE Joint Genome Institute"/>
            <person name="Ahrendt S."/>
            <person name="Riley R."/>
            <person name="Andreopoulos W."/>
            <person name="Labutti K."/>
            <person name="Pangilinan J."/>
            <person name="Ruiz-Duenas F.J."/>
            <person name="Barrasa J.M."/>
            <person name="Sanchez-Garcia M."/>
            <person name="Camarero S."/>
            <person name="Miyauchi S."/>
            <person name="Serrano A."/>
            <person name="Linde D."/>
            <person name="Babiker R."/>
            <person name="Drula E."/>
            <person name="Ayuso-Fernandez I."/>
            <person name="Pacheco R."/>
            <person name="Padilla G."/>
            <person name="Ferreira P."/>
            <person name="Barriuso J."/>
            <person name="Kellner H."/>
            <person name="Castanera R."/>
            <person name="Alfaro M."/>
            <person name="Ramirez L."/>
            <person name="Pisabarro A.G."/>
            <person name="Kuo A."/>
            <person name="Tritt A."/>
            <person name="Lipzen A."/>
            <person name="He G."/>
            <person name="Yan M."/>
            <person name="Ng V."/>
            <person name="Cullen D."/>
            <person name="Martin F."/>
            <person name="Rosso M.-N."/>
            <person name="Henrissat B."/>
            <person name="Hibbett D."/>
            <person name="Martinez A.T."/>
            <person name="Grigoriev I.V."/>
        </authorList>
    </citation>
    <scope>NUCLEOTIDE SEQUENCE</scope>
    <source>
        <strain evidence="2">CIRM-BRFM 674</strain>
    </source>
</reference>
<evidence type="ECO:0000313" key="2">
    <source>
        <dbReference type="EMBL" id="KAF9470178.1"/>
    </source>
</evidence>
<organism evidence="2 3">
    <name type="scientific">Pholiota conissans</name>
    <dbReference type="NCBI Taxonomy" id="109636"/>
    <lineage>
        <taxon>Eukaryota</taxon>
        <taxon>Fungi</taxon>
        <taxon>Dikarya</taxon>
        <taxon>Basidiomycota</taxon>
        <taxon>Agaricomycotina</taxon>
        <taxon>Agaricomycetes</taxon>
        <taxon>Agaricomycetidae</taxon>
        <taxon>Agaricales</taxon>
        <taxon>Agaricineae</taxon>
        <taxon>Strophariaceae</taxon>
        <taxon>Pholiota</taxon>
    </lineage>
</organism>
<dbReference type="EMBL" id="MU156193">
    <property type="protein sequence ID" value="KAF9470178.1"/>
    <property type="molecule type" value="Genomic_DNA"/>
</dbReference>
<dbReference type="Proteomes" id="UP000807469">
    <property type="component" value="Unassembled WGS sequence"/>
</dbReference>
<dbReference type="AlphaFoldDB" id="A0A9P5YHV7"/>
<proteinExistence type="predicted"/>
<feature type="non-terminal residue" evidence="2">
    <location>
        <position position="225"/>
    </location>
</feature>
<feature type="region of interest" description="Disordered" evidence="1">
    <location>
        <begin position="40"/>
        <end position="79"/>
    </location>
</feature>
<name>A0A9P5YHV7_9AGAR</name>